<dbReference type="GO" id="GO:0008080">
    <property type="term" value="F:N-acetyltransferase activity"/>
    <property type="evidence" value="ECO:0007669"/>
    <property type="project" value="InterPro"/>
</dbReference>
<dbReference type="EMBL" id="LIUT01000006">
    <property type="protein sequence ID" value="KOR76574.1"/>
    <property type="molecule type" value="Genomic_DNA"/>
</dbReference>
<keyword evidence="1" id="KW-0808">Transferase</keyword>
<dbReference type="PANTHER" id="PTHR13947">
    <property type="entry name" value="GNAT FAMILY N-ACETYLTRANSFERASE"/>
    <property type="match status" value="1"/>
</dbReference>
<feature type="domain" description="N-acetyltransferase" evidence="2">
    <location>
        <begin position="8"/>
        <end position="172"/>
    </location>
</feature>
<dbReference type="PATRIC" id="fig|1705565.3.peg.440"/>
<dbReference type="SUPFAM" id="SSF55729">
    <property type="entry name" value="Acyl-CoA N-acyltransferases (Nat)"/>
    <property type="match status" value="1"/>
</dbReference>
<dbReference type="Proteomes" id="UP000036932">
    <property type="component" value="Unassembled WGS sequence"/>
</dbReference>
<keyword evidence="4" id="KW-1185">Reference proteome</keyword>
<dbReference type="Gene3D" id="3.40.630.30">
    <property type="match status" value="1"/>
</dbReference>
<comment type="caution">
    <text evidence="3">The sequence shown here is derived from an EMBL/GenBank/DDBJ whole genome shotgun (WGS) entry which is preliminary data.</text>
</comment>
<name>A0A0M1N3N1_9BACL</name>
<evidence type="ECO:0000313" key="4">
    <source>
        <dbReference type="Proteomes" id="UP000036932"/>
    </source>
</evidence>
<protein>
    <recommendedName>
        <fullName evidence="2">N-acetyltransferase domain-containing protein</fullName>
    </recommendedName>
</protein>
<sequence length="177" mass="20234">MSLCLEKYVIREIELNELPAAMNFVMEIVREVFPMLDPNGLPPDMVAFEEIYYKSNTAAFLAAFDREGAIAATIAFLPYDDRIPDIKGNYSIETTAELVKCYVKPELRQQGLGTELVKRLLPIARNKGYETMYLHTHRFLPGAVSFWEKQGFEFRLEPFDSFETVHMDKKLALAQGG</sequence>
<dbReference type="PANTHER" id="PTHR13947:SF37">
    <property type="entry name" value="LD18367P"/>
    <property type="match status" value="1"/>
</dbReference>
<dbReference type="RefSeq" id="WP_054404474.1">
    <property type="nucleotide sequence ID" value="NZ_LIUT01000006.1"/>
</dbReference>
<evidence type="ECO:0000256" key="1">
    <source>
        <dbReference type="ARBA" id="ARBA00022679"/>
    </source>
</evidence>
<dbReference type="InterPro" id="IPR050769">
    <property type="entry name" value="NAT_camello-type"/>
</dbReference>
<evidence type="ECO:0000259" key="2">
    <source>
        <dbReference type="PROSITE" id="PS51186"/>
    </source>
</evidence>
<reference evidence="4" key="1">
    <citation type="submission" date="2015-08" db="EMBL/GenBank/DDBJ databases">
        <title>Genome sequencing project for genomic taxonomy and phylogenomics of Bacillus-like bacteria.</title>
        <authorList>
            <person name="Liu B."/>
            <person name="Wang J."/>
            <person name="Zhu Y."/>
            <person name="Liu G."/>
            <person name="Chen Q."/>
            <person name="Chen Z."/>
            <person name="Lan J."/>
            <person name="Che J."/>
            <person name="Ge C."/>
            <person name="Shi H."/>
            <person name="Pan Z."/>
            <person name="Liu X."/>
        </authorList>
    </citation>
    <scope>NUCLEOTIDE SEQUENCE [LARGE SCALE GENOMIC DNA]</scope>
    <source>
        <strain evidence="4">FJAT-22460</strain>
    </source>
</reference>
<gene>
    <name evidence="3" type="ORF">AM231_21650</name>
</gene>
<evidence type="ECO:0000313" key="3">
    <source>
        <dbReference type="EMBL" id="KOR76574.1"/>
    </source>
</evidence>
<dbReference type="PROSITE" id="PS51186">
    <property type="entry name" value="GNAT"/>
    <property type="match status" value="1"/>
</dbReference>
<dbReference type="InterPro" id="IPR000182">
    <property type="entry name" value="GNAT_dom"/>
</dbReference>
<proteinExistence type="predicted"/>
<dbReference type="AlphaFoldDB" id="A0A0M1N3N1"/>
<dbReference type="InterPro" id="IPR016181">
    <property type="entry name" value="Acyl_CoA_acyltransferase"/>
</dbReference>
<dbReference type="CDD" id="cd04301">
    <property type="entry name" value="NAT_SF"/>
    <property type="match status" value="1"/>
</dbReference>
<organism evidence="3 4">
    <name type="scientific">Paenibacillus solani</name>
    <dbReference type="NCBI Taxonomy" id="1705565"/>
    <lineage>
        <taxon>Bacteria</taxon>
        <taxon>Bacillati</taxon>
        <taxon>Bacillota</taxon>
        <taxon>Bacilli</taxon>
        <taxon>Bacillales</taxon>
        <taxon>Paenibacillaceae</taxon>
        <taxon>Paenibacillus</taxon>
    </lineage>
</organism>
<accession>A0A0M1N3N1</accession>
<dbReference type="OrthoDB" id="9789603at2"/>
<dbReference type="Pfam" id="PF00583">
    <property type="entry name" value="Acetyltransf_1"/>
    <property type="match status" value="1"/>
</dbReference>